<dbReference type="OrthoDB" id="9813719at2"/>
<comment type="similarity">
    <text evidence="7">Belongs to the class I-like SAM-binding methyltransferase superfamily. C5-methyltransferase family.</text>
</comment>
<accession>A0A2N3KUM0</accession>
<evidence type="ECO:0000256" key="3">
    <source>
        <dbReference type="ARBA" id="ARBA00022679"/>
    </source>
</evidence>
<dbReference type="GO" id="GO:0004519">
    <property type="term" value="F:endonuclease activity"/>
    <property type="evidence" value="ECO:0007669"/>
    <property type="project" value="UniProtKB-KW"/>
</dbReference>
<dbReference type="GO" id="GO:0032259">
    <property type="term" value="P:methylation"/>
    <property type="evidence" value="ECO:0007669"/>
    <property type="project" value="UniProtKB-KW"/>
</dbReference>
<dbReference type="EMBL" id="NWTK01000005">
    <property type="protein sequence ID" value="PKR54261.1"/>
    <property type="molecule type" value="Genomic_DNA"/>
</dbReference>
<organism evidence="8 9">
    <name type="scientific">Thalassospira marina</name>
    <dbReference type="NCBI Taxonomy" id="2048283"/>
    <lineage>
        <taxon>Bacteria</taxon>
        <taxon>Pseudomonadati</taxon>
        <taxon>Pseudomonadota</taxon>
        <taxon>Alphaproteobacteria</taxon>
        <taxon>Rhodospirillales</taxon>
        <taxon>Thalassospiraceae</taxon>
        <taxon>Thalassospira</taxon>
    </lineage>
</organism>
<dbReference type="SUPFAM" id="SSF53335">
    <property type="entry name" value="S-adenosyl-L-methionine-dependent methyltransferases"/>
    <property type="match status" value="1"/>
</dbReference>
<evidence type="ECO:0000256" key="6">
    <source>
        <dbReference type="ARBA" id="ARBA00047422"/>
    </source>
</evidence>
<dbReference type="RefSeq" id="WP_101265703.1">
    <property type="nucleotide sequence ID" value="NZ_NWTK01000005.1"/>
</dbReference>
<dbReference type="AlphaFoldDB" id="A0A2N3KUM0"/>
<dbReference type="Proteomes" id="UP000233597">
    <property type="component" value="Unassembled WGS sequence"/>
</dbReference>
<evidence type="ECO:0000256" key="2">
    <source>
        <dbReference type="ARBA" id="ARBA00022603"/>
    </source>
</evidence>
<dbReference type="InterPro" id="IPR029063">
    <property type="entry name" value="SAM-dependent_MTases_sf"/>
</dbReference>
<sequence length="599" mass="65104">MNHFTPQWHLDTEIIVDNFAGGGGASTGIEMALGRPVNIAINHDREAVMMHQANHPHTQHFCEDVFAIDPAKVCNGRRVALAWFSPDCTHHSKAKGGKPRSKKIRGLAWVVIRWAANVRPRVIMLENVEEFADWGPLDANGKPCKTRKGKTFLHWKTQLERLGYRVEFRVLRACDYGVPTIRKRLFVIARCDGKDIVWPAPTHGDPKSEAVKKKRLKPWPVAADIIDWDLPCHSIFMDPAEAKKRGLKRPLAEKTMQRIARGLQKFVFDNPNPFIVTVNHGGNHFRGQSLDDPFLTVTAARDGHGLVQPYITRFNQNGSGQHLNDPIGTVMAGATRFGLATVMVQHNNTSADSRSAESPVSTVTTTGSQQGLAVAHITKFRNGSTGYGANEPVHTVTSGGAMARPGTANPQGVIVAHLDRQFGSSIGQAANDPTYTITAGGTGKTAVCASSLVKLRGTCQHGQAVTDPAPTVTAGGNHVAHVKAFLLKYYGTGEGQKADDPMGTVTSRDRFGIVTIKGEEYQIADIGLRMLTPRELYRAQGFPDSYLIGDKESDGFKLPKSQQVAKCGNSVCPPLATALVRANVVPSSLFDQPKRDSAA</sequence>
<dbReference type="GO" id="GO:0044027">
    <property type="term" value="P:negative regulation of gene expression via chromosomal CpG island methylation"/>
    <property type="evidence" value="ECO:0007669"/>
    <property type="project" value="TreeGrafter"/>
</dbReference>
<comment type="catalytic activity">
    <reaction evidence="6">
        <text>a 2'-deoxycytidine in DNA + S-adenosyl-L-methionine = a 5-methyl-2'-deoxycytidine in DNA + S-adenosyl-L-homocysteine + H(+)</text>
        <dbReference type="Rhea" id="RHEA:13681"/>
        <dbReference type="Rhea" id="RHEA-COMP:11369"/>
        <dbReference type="Rhea" id="RHEA-COMP:11370"/>
        <dbReference type="ChEBI" id="CHEBI:15378"/>
        <dbReference type="ChEBI" id="CHEBI:57856"/>
        <dbReference type="ChEBI" id="CHEBI:59789"/>
        <dbReference type="ChEBI" id="CHEBI:85452"/>
        <dbReference type="ChEBI" id="CHEBI:85454"/>
        <dbReference type="EC" id="2.1.1.37"/>
    </reaction>
</comment>
<dbReference type="GO" id="GO:0009307">
    <property type="term" value="P:DNA restriction-modification system"/>
    <property type="evidence" value="ECO:0007669"/>
    <property type="project" value="UniProtKB-KW"/>
</dbReference>
<gene>
    <name evidence="8" type="ORF">COO20_08925</name>
</gene>
<dbReference type="InterPro" id="IPR001525">
    <property type="entry name" value="C5_MeTfrase"/>
</dbReference>
<dbReference type="Pfam" id="PF00145">
    <property type="entry name" value="DNA_methylase"/>
    <property type="match status" value="2"/>
</dbReference>
<dbReference type="PROSITE" id="PS51679">
    <property type="entry name" value="SAM_MT_C5"/>
    <property type="match status" value="1"/>
</dbReference>
<comment type="caution">
    <text evidence="8">The sequence shown here is derived from an EMBL/GenBank/DDBJ whole genome shotgun (WGS) entry which is preliminary data.</text>
</comment>
<evidence type="ECO:0000256" key="4">
    <source>
        <dbReference type="ARBA" id="ARBA00022691"/>
    </source>
</evidence>
<dbReference type="GO" id="GO:0003677">
    <property type="term" value="F:DNA binding"/>
    <property type="evidence" value="ECO:0007669"/>
    <property type="project" value="TreeGrafter"/>
</dbReference>
<dbReference type="PANTHER" id="PTHR10629:SF52">
    <property type="entry name" value="DNA (CYTOSINE-5)-METHYLTRANSFERASE 1"/>
    <property type="match status" value="1"/>
</dbReference>
<evidence type="ECO:0000313" key="8">
    <source>
        <dbReference type="EMBL" id="PKR54261.1"/>
    </source>
</evidence>
<protein>
    <recommendedName>
        <fullName evidence="1">DNA (cytosine-5-)-methyltransferase</fullName>
        <ecNumber evidence="1">2.1.1.37</ecNumber>
    </recommendedName>
</protein>
<dbReference type="Gene3D" id="3.90.120.10">
    <property type="entry name" value="DNA Methylase, subunit A, domain 2"/>
    <property type="match status" value="1"/>
</dbReference>
<keyword evidence="8" id="KW-0378">Hydrolase</keyword>
<evidence type="ECO:0000313" key="9">
    <source>
        <dbReference type="Proteomes" id="UP000233597"/>
    </source>
</evidence>
<dbReference type="InterPro" id="IPR050390">
    <property type="entry name" value="C5-Methyltransferase"/>
</dbReference>
<dbReference type="Gene3D" id="3.40.50.150">
    <property type="entry name" value="Vaccinia Virus protein VP39"/>
    <property type="match status" value="1"/>
</dbReference>
<evidence type="ECO:0000256" key="1">
    <source>
        <dbReference type="ARBA" id="ARBA00011975"/>
    </source>
</evidence>
<dbReference type="EC" id="2.1.1.37" evidence="1"/>
<keyword evidence="2 7" id="KW-0489">Methyltransferase</keyword>
<keyword evidence="8" id="KW-0255">Endonuclease</keyword>
<keyword evidence="8" id="KW-0540">Nuclease</keyword>
<evidence type="ECO:0000256" key="7">
    <source>
        <dbReference type="PROSITE-ProRule" id="PRU01016"/>
    </source>
</evidence>
<dbReference type="GO" id="GO:0003886">
    <property type="term" value="F:DNA (cytosine-5-)-methyltransferase activity"/>
    <property type="evidence" value="ECO:0007669"/>
    <property type="project" value="UniProtKB-EC"/>
</dbReference>
<dbReference type="PANTHER" id="PTHR10629">
    <property type="entry name" value="CYTOSINE-SPECIFIC METHYLTRANSFERASE"/>
    <property type="match status" value="1"/>
</dbReference>
<name>A0A2N3KUM0_9PROT</name>
<keyword evidence="5" id="KW-0680">Restriction system</keyword>
<proteinExistence type="inferred from homology"/>
<keyword evidence="3 7" id="KW-0808">Transferase</keyword>
<evidence type="ECO:0000256" key="5">
    <source>
        <dbReference type="ARBA" id="ARBA00022747"/>
    </source>
</evidence>
<reference evidence="8 9" key="1">
    <citation type="submission" date="2017-09" db="EMBL/GenBank/DDBJ databases">
        <title>Biodiversity and function of Thalassospira species in the particle-attached aromatic-hydrocarbon-degrading consortia from the surface seawater of the South China Sea.</title>
        <authorList>
            <person name="Dong C."/>
            <person name="Liu R."/>
            <person name="Shao Z."/>
        </authorList>
    </citation>
    <scope>NUCLEOTIDE SEQUENCE [LARGE SCALE GENOMIC DNA]</scope>
    <source>
        <strain evidence="8 9">CSC1P2</strain>
    </source>
</reference>
<dbReference type="PRINTS" id="PR00105">
    <property type="entry name" value="C5METTRFRASE"/>
</dbReference>
<keyword evidence="4 7" id="KW-0949">S-adenosyl-L-methionine</keyword>
<feature type="active site" evidence="7">
    <location>
        <position position="88"/>
    </location>
</feature>